<dbReference type="RefSeq" id="WP_047537897.1">
    <property type="nucleotide sequence ID" value="NZ_FNRV01000001.1"/>
</dbReference>
<evidence type="ECO:0000313" key="2">
    <source>
        <dbReference type="EMBL" id="SED10797.1"/>
    </source>
</evidence>
<evidence type="ECO:0000313" key="3">
    <source>
        <dbReference type="Proteomes" id="UP000199665"/>
    </source>
</evidence>
<reference evidence="2 3" key="1">
    <citation type="submission" date="2016-10" db="EMBL/GenBank/DDBJ databases">
        <authorList>
            <person name="Varghese N."/>
            <person name="Submissions S."/>
        </authorList>
    </citation>
    <scope>NUCLEOTIDE SEQUENCE [LARGE SCALE GENOMIC DNA]</scope>
    <source>
        <strain evidence="2 3">DSM 18327</strain>
    </source>
</reference>
<feature type="transmembrane region" description="Helical" evidence="1">
    <location>
        <begin position="148"/>
        <end position="165"/>
    </location>
</feature>
<dbReference type="InterPro" id="IPR018681">
    <property type="entry name" value="DUF2165_transmembrane"/>
</dbReference>
<evidence type="ECO:0000256" key="1">
    <source>
        <dbReference type="SAM" id="Phobius"/>
    </source>
</evidence>
<keyword evidence="1" id="KW-1133">Transmembrane helix</keyword>
<dbReference type="Pfam" id="PF09933">
    <property type="entry name" value="DUF2165"/>
    <property type="match status" value="1"/>
</dbReference>
<feature type="transmembrane region" description="Helical" evidence="1">
    <location>
        <begin position="72"/>
        <end position="95"/>
    </location>
</feature>
<accession>A0ABY0Y832</accession>
<dbReference type="Proteomes" id="UP000199665">
    <property type="component" value="Unassembled WGS sequence"/>
</dbReference>
<keyword evidence="3" id="KW-1185">Reference proteome</keyword>
<dbReference type="EMBL" id="FNRV01000001">
    <property type="protein sequence ID" value="SED10797.1"/>
    <property type="molecule type" value="Genomic_DNA"/>
</dbReference>
<feature type="transmembrane region" description="Helical" evidence="1">
    <location>
        <begin position="111"/>
        <end position="136"/>
    </location>
</feature>
<protein>
    <submittedName>
        <fullName evidence="2">Predicted small integral membrane protein</fullName>
    </submittedName>
</protein>
<feature type="transmembrane region" description="Helical" evidence="1">
    <location>
        <begin position="12"/>
        <end position="33"/>
    </location>
</feature>
<gene>
    <name evidence="2" type="ORF">SAMN05216205_4238</name>
</gene>
<proteinExistence type="predicted"/>
<name>A0ABY0Y832_9PSED</name>
<keyword evidence="1" id="KW-0472">Membrane</keyword>
<keyword evidence="1" id="KW-0812">Transmembrane</keyword>
<organism evidence="2 3">
    <name type="scientific">Pseudomonas mohnii</name>
    <dbReference type="NCBI Taxonomy" id="395600"/>
    <lineage>
        <taxon>Bacteria</taxon>
        <taxon>Pseudomonadati</taxon>
        <taxon>Pseudomonadota</taxon>
        <taxon>Gammaproteobacteria</taxon>
        <taxon>Pseudomonadales</taxon>
        <taxon>Pseudomonadaceae</taxon>
        <taxon>Pseudomonas</taxon>
    </lineage>
</organism>
<sequence length="169" mass="20047">MSQITTNQVIKFSKATLMLFVSFFGLLVMYSNITDYATNYEYLSHILSMDTTHASFRYSERAIASPILQHRIYWLIITLEVMYTTFCIMGTYYLYKNINSSSKKFHEAKKFAIIGLLIALFLYYLCFQVIGAEWFNMDQSQHWNYKDWAQHIVDFMLPSLLYVAIRIER</sequence>
<comment type="caution">
    <text evidence="2">The sequence shown here is derived from an EMBL/GenBank/DDBJ whole genome shotgun (WGS) entry which is preliminary data.</text>
</comment>